<dbReference type="PANTHER" id="PTHR20932:SF8">
    <property type="entry name" value="LD22649P"/>
    <property type="match status" value="1"/>
</dbReference>
<feature type="region of interest" description="Disordered" evidence="1">
    <location>
        <begin position="247"/>
        <end position="267"/>
    </location>
</feature>
<evidence type="ECO:0000313" key="3">
    <source>
        <dbReference type="EMBL" id="KAJ4488816.1"/>
    </source>
</evidence>
<feature type="region of interest" description="Disordered" evidence="1">
    <location>
        <begin position="196"/>
        <end position="223"/>
    </location>
</feature>
<reference evidence="3" key="1">
    <citation type="submission" date="2022-08" db="EMBL/GenBank/DDBJ databases">
        <authorList>
            <consortium name="DOE Joint Genome Institute"/>
            <person name="Min B."/>
            <person name="Riley R."/>
            <person name="Sierra-Patev S."/>
            <person name="Naranjo-Ortiz M."/>
            <person name="Looney B."/>
            <person name="Konkel Z."/>
            <person name="Slot J.C."/>
            <person name="Sakamoto Y."/>
            <person name="Steenwyk J.L."/>
            <person name="Rokas A."/>
            <person name="Carro J."/>
            <person name="Camarero S."/>
            <person name="Ferreira P."/>
            <person name="Molpeceres G."/>
            <person name="Ruiz-Duenas F.J."/>
            <person name="Serrano A."/>
            <person name="Henrissat B."/>
            <person name="Drula E."/>
            <person name="Hughes K.W."/>
            <person name="Mata J.L."/>
            <person name="Ishikawa N.K."/>
            <person name="Vargas-Isla R."/>
            <person name="Ushijima S."/>
            <person name="Smith C.A."/>
            <person name="Ahrendt S."/>
            <person name="Andreopoulos W."/>
            <person name="He G."/>
            <person name="Labutti K."/>
            <person name="Lipzen A."/>
            <person name="Ng V."/>
            <person name="Sandor L."/>
            <person name="Barry K."/>
            <person name="Martinez A.T."/>
            <person name="Xiao Y."/>
            <person name="Gibbons J.G."/>
            <person name="Terashima K."/>
            <person name="Hibbett D.S."/>
            <person name="Grigoriev I.V."/>
        </authorList>
    </citation>
    <scope>NUCLEOTIDE SEQUENCE</scope>
    <source>
        <strain evidence="3">Sp2 HRB7682 ss15</strain>
    </source>
</reference>
<feature type="region of interest" description="Disordered" evidence="1">
    <location>
        <begin position="306"/>
        <end position="339"/>
    </location>
</feature>
<evidence type="ECO:0000256" key="1">
    <source>
        <dbReference type="SAM" id="MobiDB-lite"/>
    </source>
</evidence>
<evidence type="ECO:0000313" key="4">
    <source>
        <dbReference type="Proteomes" id="UP001150238"/>
    </source>
</evidence>
<sequence>MQNNVDELHYNPFAAPIDSRSRSLSTSSLQINPLLSTSPSSLSITSNIHNDDRGPSAGGGTQRTEKRKAQAEDDSILDHHPLRSAGLSNSFEDAGVTRPHLTRILDSDRLVDVPSFPNDEEDTGQDKASSNEKVVIVHEVSPRDSLAGVALKYRINLTELRRANHLWASDSIHLRNVLYIPLEKTSLPPPTVIPSFASSSDEPTSFHSHKSTVPENSQSPMVATISSSAIRRIPASELSFFPPPSRLSALSNSSSSSPLSQPRPSNSRTIHIRHATTPAPSLNTILTALPIAASTRDTIIARLSLDSPSSSYNDQEREPYLNGHEGHELADVQSKREPSRRLLEEDWPGYFDGVTTKPLKKSQSTFTHDPVSKRPDISAINSDWKIGSERLGSKFKGHGRSFSEEYTGPAPSLPSIPSTRIRNVQLEPSPVMQIPIKNNENSSQLCSMLCLTGPKKTDLALIELDPKAERT</sequence>
<reference evidence="3" key="2">
    <citation type="journal article" date="2023" name="Proc. Natl. Acad. Sci. U.S.A.">
        <title>A global phylogenomic analysis of the shiitake genus Lentinula.</title>
        <authorList>
            <person name="Sierra-Patev S."/>
            <person name="Min B."/>
            <person name="Naranjo-Ortiz M."/>
            <person name="Looney B."/>
            <person name="Konkel Z."/>
            <person name="Slot J.C."/>
            <person name="Sakamoto Y."/>
            <person name="Steenwyk J.L."/>
            <person name="Rokas A."/>
            <person name="Carro J."/>
            <person name="Camarero S."/>
            <person name="Ferreira P."/>
            <person name="Molpeceres G."/>
            <person name="Ruiz-Duenas F.J."/>
            <person name="Serrano A."/>
            <person name="Henrissat B."/>
            <person name="Drula E."/>
            <person name="Hughes K.W."/>
            <person name="Mata J.L."/>
            <person name="Ishikawa N.K."/>
            <person name="Vargas-Isla R."/>
            <person name="Ushijima S."/>
            <person name="Smith C.A."/>
            <person name="Donoghue J."/>
            <person name="Ahrendt S."/>
            <person name="Andreopoulos W."/>
            <person name="He G."/>
            <person name="LaButti K."/>
            <person name="Lipzen A."/>
            <person name="Ng V."/>
            <person name="Riley R."/>
            <person name="Sandor L."/>
            <person name="Barry K."/>
            <person name="Martinez A.T."/>
            <person name="Xiao Y."/>
            <person name="Gibbons J.G."/>
            <person name="Terashima K."/>
            <person name="Grigoriev I.V."/>
            <person name="Hibbett D."/>
        </authorList>
    </citation>
    <scope>NUCLEOTIDE SEQUENCE</scope>
    <source>
        <strain evidence="3">Sp2 HRB7682 ss15</strain>
    </source>
</reference>
<dbReference type="InterPro" id="IPR018392">
    <property type="entry name" value="LysM"/>
</dbReference>
<protein>
    <recommendedName>
        <fullName evidence="2">LysM domain-containing protein</fullName>
    </recommendedName>
</protein>
<feature type="compositionally biased region" description="Low complexity" evidence="1">
    <location>
        <begin position="33"/>
        <end position="48"/>
    </location>
</feature>
<dbReference type="AlphaFoldDB" id="A0A9W9AR67"/>
<dbReference type="Pfam" id="PF01476">
    <property type="entry name" value="LysM"/>
    <property type="match status" value="1"/>
</dbReference>
<accession>A0A9W9AR67</accession>
<gene>
    <name evidence="3" type="ORF">C8J55DRAFT_506209</name>
</gene>
<comment type="caution">
    <text evidence="3">The sequence shown here is derived from an EMBL/GenBank/DDBJ whole genome shotgun (WGS) entry which is preliminary data.</text>
</comment>
<feature type="compositionally biased region" description="Basic and acidic residues" evidence="1">
    <location>
        <begin position="63"/>
        <end position="81"/>
    </location>
</feature>
<feature type="compositionally biased region" description="Polar residues" evidence="1">
    <location>
        <begin position="196"/>
        <end position="221"/>
    </location>
</feature>
<dbReference type="SUPFAM" id="SSF54106">
    <property type="entry name" value="LysM domain"/>
    <property type="match status" value="1"/>
</dbReference>
<dbReference type="EMBL" id="JANVFS010000008">
    <property type="protein sequence ID" value="KAJ4488816.1"/>
    <property type="molecule type" value="Genomic_DNA"/>
</dbReference>
<dbReference type="SMART" id="SM00257">
    <property type="entry name" value="LysM"/>
    <property type="match status" value="1"/>
</dbReference>
<dbReference type="PANTHER" id="PTHR20932">
    <property type="entry name" value="LYSM AND PUTATIVE PEPTIDOGLYCAN-BINDING DOMAIN-CONTAINING PROTEIN"/>
    <property type="match status" value="1"/>
</dbReference>
<name>A0A9W9AR67_9AGAR</name>
<dbReference type="InterPro" id="IPR036779">
    <property type="entry name" value="LysM_dom_sf"/>
</dbReference>
<dbReference type="CDD" id="cd00118">
    <property type="entry name" value="LysM"/>
    <property type="match status" value="1"/>
</dbReference>
<proteinExistence type="predicted"/>
<feature type="region of interest" description="Disordered" evidence="1">
    <location>
        <begin position="33"/>
        <end position="93"/>
    </location>
</feature>
<feature type="domain" description="LysM" evidence="2">
    <location>
        <begin position="136"/>
        <end position="180"/>
    </location>
</feature>
<feature type="compositionally biased region" description="Basic and acidic residues" evidence="1">
    <location>
        <begin position="314"/>
        <end position="339"/>
    </location>
</feature>
<dbReference type="Gene3D" id="3.10.350.10">
    <property type="entry name" value="LysM domain"/>
    <property type="match status" value="1"/>
</dbReference>
<organism evidence="3 4">
    <name type="scientific">Lentinula lateritia</name>
    <dbReference type="NCBI Taxonomy" id="40482"/>
    <lineage>
        <taxon>Eukaryota</taxon>
        <taxon>Fungi</taxon>
        <taxon>Dikarya</taxon>
        <taxon>Basidiomycota</taxon>
        <taxon>Agaricomycotina</taxon>
        <taxon>Agaricomycetes</taxon>
        <taxon>Agaricomycetidae</taxon>
        <taxon>Agaricales</taxon>
        <taxon>Marasmiineae</taxon>
        <taxon>Omphalotaceae</taxon>
        <taxon>Lentinula</taxon>
    </lineage>
</organism>
<dbReference type="Proteomes" id="UP001150238">
    <property type="component" value="Unassembled WGS sequence"/>
</dbReference>
<evidence type="ECO:0000259" key="2">
    <source>
        <dbReference type="PROSITE" id="PS51782"/>
    </source>
</evidence>
<dbReference type="PROSITE" id="PS51782">
    <property type="entry name" value="LYSM"/>
    <property type="match status" value="1"/>
</dbReference>
<dbReference type="InterPro" id="IPR045030">
    <property type="entry name" value="LYSM1-4"/>
</dbReference>